<dbReference type="AlphaFoldDB" id="A0A0F8W5B1"/>
<organism evidence="1">
    <name type="scientific">marine sediment metagenome</name>
    <dbReference type="NCBI Taxonomy" id="412755"/>
    <lineage>
        <taxon>unclassified sequences</taxon>
        <taxon>metagenomes</taxon>
        <taxon>ecological metagenomes</taxon>
    </lineage>
</organism>
<accession>A0A0F8W5B1</accession>
<dbReference type="EMBL" id="LAZR01067336">
    <property type="protein sequence ID" value="KKK51793.1"/>
    <property type="molecule type" value="Genomic_DNA"/>
</dbReference>
<sequence>MVRVREAPDTLGLNREQLLEIYYKMLLSRAVGSGSEC</sequence>
<reference evidence="1" key="1">
    <citation type="journal article" date="2015" name="Nature">
        <title>Complex archaea that bridge the gap between prokaryotes and eukaryotes.</title>
        <authorList>
            <person name="Spang A."/>
            <person name="Saw J.H."/>
            <person name="Jorgensen S.L."/>
            <person name="Zaremba-Niedzwiedzka K."/>
            <person name="Martijn J."/>
            <person name="Lind A.E."/>
            <person name="van Eijk R."/>
            <person name="Schleper C."/>
            <person name="Guy L."/>
            <person name="Ettema T.J."/>
        </authorList>
    </citation>
    <scope>NUCLEOTIDE SEQUENCE</scope>
</reference>
<proteinExistence type="predicted"/>
<protein>
    <submittedName>
        <fullName evidence="1">Uncharacterized protein</fullName>
    </submittedName>
</protein>
<evidence type="ECO:0000313" key="1">
    <source>
        <dbReference type="EMBL" id="KKK51793.1"/>
    </source>
</evidence>
<name>A0A0F8W5B1_9ZZZZ</name>
<comment type="caution">
    <text evidence="1">The sequence shown here is derived from an EMBL/GenBank/DDBJ whole genome shotgun (WGS) entry which is preliminary data.</text>
</comment>
<gene>
    <name evidence="1" type="ORF">LCGC14_3111400</name>
</gene>